<keyword evidence="3" id="KW-0472">Membrane</keyword>
<gene>
    <name evidence="4" type="ORF">C1645_829237</name>
</gene>
<feature type="transmembrane region" description="Helical" evidence="3">
    <location>
        <begin position="152"/>
        <end position="175"/>
    </location>
</feature>
<feature type="coiled-coil region" evidence="1">
    <location>
        <begin position="24"/>
        <end position="51"/>
    </location>
</feature>
<keyword evidence="1" id="KW-0175">Coiled coil</keyword>
<evidence type="ECO:0000256" key="2">
    <source>
        <dbReference type="SAM" id="MobiDB-lite"/>
    </source>
</evidence>
<keyword evidence="5" id="KW-1185">Reference proteome</keyword>
<evidence type="ECO:0000256" key="1">
    <source>
        <dbReference type="SAM" id="Coils"/>
    </source>
</evidence>
<dbReference type="Proteomes" id="UP000265703">
    <property type="component" value="Unassembled WGS sequence"/>
</dbReference>
<dbReference type="EMBL" id="QKYT01000362">
    <property type="protein sequence ID" value="RIA86469.1"/>
    <property type="molecule type" value="Genomic_DNA"/>
</dbReference>
<evidence type="ECO:0000313" key="5">
    <source>
        <dbReference type="Proteomes" id="UP000265703"/>
    </source>
</evidence>
<keyword evidence="3" id="KW-1133">Transmembrane helix</keyword>
<keyword evidence="3" id="KW-0812">Transmembrane</keyword>
<reference evidence="4 5" key="1">
    <citation type="submission" date="2018-06" db="EMBL/GenBank/DDBJ databases">
        <title>Comparative genomics reveals the genomic features of Rhizophagus irregularis, R. cerebriforme, R. diaphanum and Gigaspora rosea, and their symbiotic lifestyle signature.</title>
        <authorList>
            <person name="Morin E."/>
            <person name="San Clemente H."/>
            <person name="Chen E.C.H."/>
            <person name="De La Providencia I."/>
            <person name="Hainaut M."/>
            <person name="Kuo A."/>
            <person name="Kohler A."/>
            <person name="Murat C."/>
            <person name="Tang N."/>
            <person name="Roy S."/>
            <person name="Loubradou J."/>
            <person name="Henrissat B."/>
            <person name="Grigoriev I.V."/>
            <person name="Corradi N."/>
            <person name="Roux C."/>
            <person name="Martin F.M."/>
        </authorList>
    </citation>
    <scope>NUCLEOTIDE SEQUENCE [LARGE SCALE GENOMIC DNA]</scope>
    <source>
        <strain evidence="4 5">DAOM 227022</strain>
    </source>
</reference>
<feature type="region of interest" description="Disordered" evidence="2">
    <location>
        <begin position="88"/>
        <end position="120"/>
    </location>
</feature>
<sequence>MGTYDLEKEIYRILEDSSKIRDYNARLRSQYINLNDENRQLKVENSKLVSQSACTEISLAKAKADNFAKSEKVKSLQSVINLLAPGYSDKNNQSDSHVKSGPIGASHGRKNDEPEDPVSLRLSSTSSVIGTLDRPFQGEKSSVDSKTDLEKLLSFILAFSIILFLLIAIMGFIIVKKSQNTQEKAEQYIQTRDWHL</sequence>
<protein>
    <submittedName>
        <fullName evidence="4">Uncharacterized protein</fullName>
    </submittedName>
</protein>
<dbReference type="OrthoDB" id="2344182at2759"/>
<dbReference type="AlphaFoldDB" id="A0A397SNI6"/>
<name>A0A397SNI6_9GLOM</name>
<accession>A0A397SNI6</accession>
<proteinExistence type="predicted"/>
<evidence type="ECO:0000313" key="4">
    <source>
        <dbReference type="EMBL" id="RIA86469.1"/>
    </source>
</evidence>
<organism evidence="4 5">
    <name type="scientific">Glomus cerebriforme</name>
    <dbReference type="NCBI Taxonomy" id="658196"/>
    <lineage>
        <taxon>Eukaryota</taxon>
        <taxon>Fungi</taxon>
        <taxon>Fungi incertae sedis</taxon>
        <taxon>Mucoromycota</taxon>
        <taxon>Glomeromycotina</taxon>
        <taxon>Glomeromycetes</taxon>
        <taxon>Glomerales</taxon>
        <taxon>Glomeraceae</taxon>
        <taxon>Glomus</taxon>
    </lineage>
</organism>
<evidence type="ECO:0000256" key="3">
    <source>
        <dbReference type="SAM" id="Phobius"/>
    </source>
</evidence>
<comment type="caution">
    <text evidence="4">The sequence shown here is derived from an EMBL/GenBank/DDBJ whole genome shotgun (WGS) entry which is preliminary data.</text>
</comment>